<dbReference type="InterPro" id="IPR043128">
    <property type="entry name" value="Rev_trsase/Diguanyl_cyclase"/>
</dbReference>
<name>A0ABS4EV05_9HYPH</name>
<keyword evidence="1" id="KW-0812">Transmembrane</keyword>
<evidence type="ECO:0000313" key="6">
    <source>
        <dbReference type="Proteomes" id="UP000823786"/>
    </source>
</evidence>
<dbReference type="InterPro" id="IPR003660">
    <property type="entry name" value="HAMP_dom"/>
</dbReference>
<feature type="transmembrane region" description="Helical" evidence="1">
    <location>
        <begin position="249"/>
        <end position="267"/>
    </location>
</feature>
<dbReference type="Pfam" id="PF00672">
    <property type="entry name" value="HAMP"/>
    <property type="match status" value="1"/>
</dbReference>
<evidence type="ECO:0000259" key="4">
    <source>
        <dbReference type="PROSITE" id="PS50887"/>
    </source>
</evidence>
<dbReference type="InterPro" id="IPR035919">
    <property type="entry name" value="EAL_sf"/>
</dbReference>
<proteinExistence type="predicted"/>
<dbReference type="PANTHER" id="PTHR44757">
    <property type="entry name" value="DIGUANYLATE CYCLASE DGCP"/>
    <property type="match status" value="1"/>
</dbReference>
<feature type="domain" description="HAMP" evidence="3">
    <location>
        <begin position="268"/>
        <end position="321"/>
    </location>
</feature>
<dbReference type="RefSeq" id="WP_234937573.1">
    <property type="nucleotide sequence ID" value="NZ_JAGGJV010000011.1"/>
</dbReference>
<dbReference type="NCBIfam" id="TIGR00254">
    <property type="entry name" value="GGDEF"/>
    <property type="match status" value="1"/>
</dbReference>
<dbReference type="SMART" id="SM00052">
    <property type="entry name" value="EAL"/>
    <property type="match status" value="1"/>
</dbReference>
<dbReference type="SUPFAM" id="SSF158472">
    <property type="entry name" value="HAMP domain-like"/>
    <property type="match status" value="1"/>
</dbReference>
<keyword evidence="1" id="KW-1133">Transmembrane helix</keyword>
<dbReference type="CDD" id="cd01949">
    <property type="entry name" value="GGDEF"/>
    <property type="match status" value="1"/>
</dbReference>
<feature type="domain" description="EAL" evidence="2">
    <location>
        <begin position="508"/>
        <end position="757"/>
    </location>
</feature>
<dbReference type="PROSITE" id="PS50887">
    <property type="entry name" value="GGDEF"/>
    <property type="match status" value="1"/>
</dbReference>
<evidence type="ECO:0000256" key="1">
    <source>
        <dbReference type="SAM" id="Phobius"/>
    </source>
</evidence>
<evidence type="ECO:0000259" key="3">
    <source>
        <dbReference type="PROSITE" id="PS50885"/>
    </source>
</evidence>
<dbReference type="InterPro" id="IPR000160">
    <property type="entry name" value="GGDEF_dom"/>
</dbReference>
<dbReference type="SMART" id="SM00304">
    <property type="entry name" value="HAMP"/>
    <property type="match status" value="1"/>
</dbReference>
<sequence length="765" mass="82924">MIGARLMTVDMHQAQDPARLKEVSSRGDDRLEGWTSAFALTTAWKRSLLFKMIVVFLAGIMLAYSVGALVGWSMFVDSAKEQWKNQARINTQIASATLRNIYTYIAIETDQGGQVERIVTSQPIGDDDSILYTGFNPTDVLALITAQTKNDTWLLRYDAETRAFVDVATSSGSSAAGGGFVAPNEPLFVGDAIKGRFAMGFATIGGEKHYIGLLPIVGPDTAILGVVAMSIGKATNLNRAQDELVRNSLFILLTILLLTGVLATVMAKRLFRPVPALVQATLQIASEVTDKVTPFQDRSDEIGDLARAIEALREAVVERGRLREIRDMAVKLEHMAHHDALTGLANRALLINTLDQALEHIAKSDGFNVLLLDLDRFKVVNDTLGHACGDLLLTTTSNRITTVLGPGDLAARLGGDEFAIVQRVNRNPEQEARTLAARLLETISSGFLLEGHEVVIGTSIGIACAPAHGTTASQLLQNADLALYRAKAAGRGTAIVFEEGMDMVVQDQHALEMDLKFALQRQEFELHYQPVVNLTTKAVCGFEALVRWRHPQLGLIAPNRFIPLAEETGIIVALGEWVLKRAAKDAMAWPDQIKLAVNLSPVQLRQGSIVEAAAAALRSSGLASSRLELEVTESVMLAGAQSREALETLRSMGIAIVLDDFGTGYASLSYLADMSFSKIKIDRGFIAHLPTHATSRAIVGAITNLARELDIEVTAEGVETEEQLLILKAAGCTHAQGYYFARPKPIDDVECEWNASVKPAVRPTQ</sequence>
<dbReference type="Pfam" id="PF00990">
    <property type="entry name" value="GGDEF"/>
    <property type="match status" value="1"/>
</dbReference>
<dbReference type="InterPro" id="IPR001633">
    <property type="entry name" value="EAL_dom"/>
</dbReference>
<dbReference type="Gene3D" id="3.20.20.450">
    <property type="entry name" value="EAL domain"/>
    <property type="match status" value="1"/>
</dbReference>
<comment type="caution">
    <text evidence="5">The sequence shown here is derived from an EMBL/GenBank/DDBJ whole genome shotgun (WGS) entry which is preliminary data.</text>
</comment>
<dbReference type="PROSITE" id="PS50885">
    <property type="entry name" value="HAMP"/>
    <property type="match status" value="1"/>
</dbReference>
<dbReference type="CDD" id="cd01948">
    <property type="entry name" value="EAL"/>
    <property type="match status" value="1"/>
</dbReference>
<dbReference type="PANTHER" id="PTHR44757:SF2">
    <property type="entry name" value="BIOFILM ARCHITECTURE MAINTENANCE PROTEIN MBAA"/>
    <property type="match status" value="1"/>
</dbReference>
<reference evidence="5 6" key="1">
    <citation type="submission" date="2021-03" db="EMBL/GenBank/DDBJ databases">
        <title>Genomic Encyclopedia of Type Strains, Phase IV (KMG-IV): sequencing the most valuable type-strain genomes for metagenomic binning, comparative biology and taxonomic classification.</title>
        <authorList>
            <person name="Goeker M."/>
        </authorList>
    </citation>
    <scope>NUCLEOTIDE SEQUENCE [LARGE SCALE GENOMIC DNA]</scope>
    <source>
        <strain evidence="5 6">DSM 26427</strain>
    </source>
</reference>
<dbReference type="SMART" id="SM00267">
    <property type="entry name" value="GGDEF"/>
    <property type="match status" value="1"/>
</dbReference>
<dbReference type="Gene3D" id="3.30.70.270">
    <property type="match status" value="1"/>
</dbReference>
<dbReference type="InterPro" id="IPR052155">
    <property type="entry name" value="Biofilm_reg_signaling"/>
</dbReference>
<dbReference type="Gene3D" id="6.10.340.10">
    <property type="match status" value="1"/>
</dbReference>
<dbReference type="PROSITE" id="PS50883">
    <property type="entry name" value="EAL"/>
    <property type="match status" value="1"/>
</dbReference>
<keyword evidence="1" id="KW-0472">Membrane</keyword>
<feature type="transmembrane region" description="Helical" evidence="1">
    <location>
        <begin position="48"/>
        <end position="75"/>
    </location>
</feature>
<keyword evidence="6" id="KW-1185">Reference proteome</keyword>
<organism evidence="5 6">
    <name type="scientific">Rhizobium herbae</name>
    <dbReference type="NCBI Taxonomy" id="508661"/>
    <lineage>
        <taxon>Bacteria</taxon>
        <taxon>Pseudomonadati</taxon>
        <taxon>Pseudomonadota</taxon>
        <taxon>Alphaproteobacteria</taxon>
        <taxon>Hyphomicrobiales</taxon>
        <taxon>Rhizobiaceae</taxon>
        <taxon>Rhizobium/Agrobacterium group</taxon>
        <taxon>Rhizobium</taxon>
    </lineage>
</organism>
<protein>
    <submittedName>
        <fullName evidence="5">Diguanylate cyclase (GGDEF)-like protein</fullName>
    </submittedName>
</protein>
<evidence type="ECO:0000313" key="5">
    <source>
        <dbReference type="EMBL" id="MBP1861757.1"/>
    </source>
</evidence>
<dbReference type="InterPro" id="IPR029787">
    <property type="entry name" value="Nucleotide_cyclase"/>
</dbReference>
<dbReference type="SUPFAM" id="SSF141868">
    <property type="entry name" value="EAL domain-like"/>
    <property type="match status" value="1"/>
</dbReference>
<dbReference type="Pfam" id="PF00563">
    <property type="entry name" value="EAL"/>
    <property type="match status" value="1"/>
</dbReference>
<dbReference type="Proteomes" id="UP000823786">
    <property type="component" value="Unassembled WGS sequence"/>
</dbReference>
<dbReference type="EMBL" id="JAGGJV010000011">
    <property type="protein sequence ID" value="MBP1861757.1"/>
    <property type="molecule type" value="Genomic_DNA"/>
</dbReference>
<gene>
    <name evidence="5" type="ORF">J2Z75_005286</name>
</gene>
<feature type="domain" description="GGDEF" evidence="4">
    <location>
        <begin position="365"/>
        <end position="499"/>
    </location>
</feature>
<evidence type="ECO:0000259" key="2">
    <source>
        <dbReference type="PROSITE" id="PS50883"/>
    </source>
</evidence>
<dbReference type="SUPFAM" id="SSF55073">
    <property type="entry name" value="Nucleotide cyclase"/>
    <property type="match status" value="1"/>
</dbReference>
<accession>A0ABS4EV05</accession>